<gene>
    <name evidence="3" type="ORF">TSPGSL018_5154</name>
</gene>
<evidence type="ECO:0000313" key="3">
    <source>
        <dbReference type="EMBL" id="JAC69967.1"/>
    </source>
</evidence>
<organism evidence="3">
    <name type="scientific">Tetraselmis sp. GSL018</name>
    <dbReference type="NCBI Taxonomy" id="582737"/>
    <lineage>
        <taxon>Eukaryota</taxon>
        <taxon>Viridiplantae</taxon>
        <taxon>Chlorophyta</taxon>
        <taxon>core chlorophytes</taxon>
        <taxon>Chlorodendrophyceae</taxon>
        <taxon>Chlorodendrales</taxon>
        <taxon>Chlorodendraceae</taxon>
        <taxon>Tetraselmis</taxon>
    </lineage>
</organism>
<feature type="region of interest" description="Disordered" evidence="1">
    <location>
        <begin position="180"/>
        <end position="199"/>
    </location>
</feature>
<dbReference type="SUPFAM" id="SSF48452">
    <property type="entry name" value="TPR-like"/>
    <property type="match status" value="1"/>
</dbReference>
<dbReference type="GO" id="GO:0015995">
    <property type="term" value="P:chlorophyll biosynthetic process"/>
    <property type="evidence" value="ECO:0007669"/>
    <property type="project" value="InterPro"/>
</dbReference>
<dbReference type="InterPro" id="IPR044243">
    <property type="entry name" value="FLU"/>
</dbReference>
<proteinExistence type="predicted"/>
<feature type="compositionally biased region" description="Basic and acidic residues" evidence="1">
    <location>
        <begin position="190"/>
        <end position="199"/>
    </location>
</feature>
<dbReference type="InterPro" id="IPR019734">
    <property type="entry name" value="TPR_rpt"/>
</dbReference>
<dbReference type="EMBL" id="GBEZ01016268">
    <property type="protein sequence ID" value="JAC69967.1"/>
    <property type="molecule type" value="Transcribed_RNA"/>
</dbReference>
<name>A0A061RAI2_9CHLO</name>
<dbReference type="AlphaFoldDB" id="A0A061RAI2"/>
<dbReference type="PANTHER" id="PTHR47310">
    <property type="entry name" value="PROTEIN FLUORESCENT IN BLUE LIGHT, CHLOROPLASTIC"/>
    <property type="match status" value="1"/>
</dbReference>
<keyword evidence="2" id="KW-0472">Membrane</keyword>
<reference evidence="3" key="1">
    <citation type="submission" date="2014-05" db="EMBL/GenBank/DDBJ databases">
        <title>The transcriptome of the halophilic microalga Tetraselmis sp. GSL018 isolated from the Great Salt Lake, Utah.</title>
        <authorList>
            <person name="Jinkerson R.E."/>
            <person name="D'Adamo S."/>
            <person name="Posewitz M.C."/>
        </authorList>
    </citation>
    <scope>NUCLEOTIDE SEQUENCE</scope>
    <source>
        <strain evidence="3">GSL018</strain>
    </source>
</reference>
<dbReference type="SMART" id="SM00028">
    <property type="entry name" value="TPR"/>
    <property type="match status" value="2"/>
</dbReference>
<keyword evidence="2" id="KW-0812">Transmembrane</keyword>
<sequence>MAAVFFDLGTAVLGRKCGKGVTAACSTRGKLVPARKSTPLASSHQQSVWISYGKYSFSHVRQGGCRQAIKGRTAIRSGPENSNLVLEQAVESSVPSSAAPTSLFSSPGATAAIILLQAVGLVGAFVTGTLARRRRKEVEKINAQLRQINARLREQSFDEAIPSTEDMMRIEEYRESLKASVEGGSVHQSTELDQKEEHRRQLLSSLTEARELLEAKQFVRAEAVLQPALGLARQERIGPAARAVLRLLARAYAGMEMFREAVGCLEQSLAVSIEMEEFSGDADVFGEIADLHTQLGNLELAAEYYDRCIAAIGSGQPSQLSTTWDV</sequence>
<dbReference type="Gene3D" id="1.25.40.10">
    <property type="entry name" value="Tetratricopeptide repeat domain"/>
    <property type="match status" value="1"/>
</dbReference>
<protein>
    <submittedName>
        <fullName evidence="3">Protein fluorescent in blue chloroplastic-like</fullName>
    </submittedName>
</protein>
<evidence type="ECO:0000256" key="1">
    <source>
        <dbReference type="SAM" id="MobiDB-lite"/>
    </source>
</evidence>
<dbReference type="InterPro" id="IPR011990">
    <property type="entry name" value="TPR-like_helical_dom_sf"/>
</dbReference>
<accession>A0A061RAI2</accession>
<keyword evidence="2" id="KW-1133">Transmembrane helix</keyword>
<feature type="transmembrane region" description="Helical" evidence="2">
    <location>
        <begin position="109"/>
        <end position="131"/>
    </location>
</feature>
<evidence type="ECO:0000256" key="2">
    <source>
        <dbReference type="SAM" id="Phobius"/>
    </source>
</evidence>
<dbReference type="PANTHER" id="PTHR47310:SF2">
    <property type="entry name" value="PROTEIN FLUORESCENT IN BLUE LIGHT, CHLOROPLASTIC"/>
    <property type="match status" value="1"/>
</dbReference>